<reference evidence="2 3" key="1">
    <citation type="journal article" date="2016" name="Antonie Van Leeuwenhoek">
        <title>Dongia soli sp. nov., isolated from soil from Dokdo, Korea.</title>
        <authorList>
            <person name="Kim D.U."/>
            <person name="Lee H."/>
            <person name="Kim H."/>
            <person name="Kim S.G."/>
            <person name="Ka J.O."/>
        </authorList>
    </citation>
    <scope>NUCLEOTIDE SEQUENCE [LARGE SCALE GENOMIC DNA]</scope>
    <source>
        <strain evidence="2 3">D78</strain>
    </source>
</reference>
<dbReference type="PANTHER" id="PTHR33303:SF2">
    <property type="entry name" value="COA-BINDING DOMAIN-CONTAINING PROTEIN"/>
    <property type="match status" value="1"/>
</dbReference>
<evidence type="ECO:0000313" key="2">
    <source>
        <dbReference type="EMBL" id="MDY0882564.1"/>
    </source>
</evidence>
<dbReference type="SUPFAM" id="SSF51735">
    <property type="entry name" value="NAD(P)-binding Rossmann-fold domains"/>
    <property type="match status" value="1"/>
</dbReference>
<dbReference type="EMBL" id="JAXCLW010000002">
    <property type="protein sequence ID" value="MDY0882564.1"/>
    <property type="molecule type" value="Genomic_DNA"/>
</dbReference>
<proteinExistence type="predicted"/>
<dbReference type="Gene3D" id="3.40.50.720">
    <property type="entry name" value="NAD(P)-binding Rossmann-like Domain"/>
    <property type="match status" value="1"/>
</dbReference>
<name>A0ABU5E9V0_9PROT</name>
<dbReference type="Pfam" id="PF13380">
    <property type="entry name" value="CoA_binding_2"/>
    <property type="match status" value="1"/>
</dbReference>
<dbReference type="Proteomes" id="UP001279642">
    <property type="component" value="Unassembled WGS sequence"/>
</dbReference>
<dbReference type="PANTHER" id="PTHR33303">
    <property type="entry name" value="CYTOPLASMIC PROTEIN-RELATED"/>
    <property type="match status" value="1"/>
</dbReference>
<feature type="domain" description="CoA-binding" evidence="1">
    <location>
        <begin position="15"/>
        <end position="113"/>
    </location>
</feature>
<dbReference type="RefSeq" id="WP_320507637.1">
    <property type="nucleotide sequence ID" value="NZ_JBHSMB010000006.1"/>
</dbReference>
<protein>
    <submittedName>
        <fullName evidence="2">CoA-binding protein</fullName>
    </submittedName>
</protein>
<evidence type="ECO:0000259" key="1">
    <source>
        <dbReference type="SMART" id="SM00881"/>
    </source>
</evidence>
<organism evidence="2 3">
    <name type="scientific">Dongia soli</name>
    <dbReference type="NCBI Taxonomy" id="600628"/>
    <lineage>
        <taxon>Bacteria</taxon>
        <taxon>Pseudomonadati</taxon>
        <taxon>Pseudomonadota</taxon>
        <taxon>Alphaproteobacteria</taxon>
        <taxon>Rhodospirillales</taxon>
        <taxon>Dongiaceae</taxon>
        <taxon>Dongia</taxon>
    </lineage>
</organism>
<sequence>MTSDSYPDGLIKKILQETKVIAMVGASEKPARDSNKIMAFLQREGYRVIPVNPGLAGKQIHGETVYASLADIPQEVTGHIDMVDVFRNSEAALSATKDAIAIGADTVWMQLGVVNDEAAKLARDAGLQVVMNRCPAIELPRLRRD</sequence>
<keyword evidence="3" id="KW-1185">Reference proteome</keyword>
<gene>
    <name evidence="2" type="ORF">SMD27_06895</name>
</gene>
<dbReference type="InterPro" id="IPR036291">
    <property type="entry name" value="NAD(P)-bd_dom_sf"/>
</dbReference>
<evidence type="ECO:0000313" key="3">
    <source>
        <dbReference type="Proteomes" id="UP001279642"/>
    </source>
</evidence>
<accession>A0ABU5E9V0</accession>
<comment type="caution">
    <text evidence="2">The sequence shown here is derived from an EMBL/GenBank/DDBJ whole genome shotgun (WGS) entry which is preliminary data.</text>
</comment>
<dbReference type="SMART" id="SM00881">
    <property type="entry name" value="CoA_binding"/>
    <property type="match status" value="1"/>
</dbReference>
<dbReference type="InterPro" id="IPR003781">
    <property type="entry name" value="CoA-bd"/>
</dbReference>